<dbReference type="NCBIfam" id="TIGR02476">
    <property type="entry name" value="BluB"/>
    <property type="match status" value="1"/>
</dbReference>
<dbReference type="Proteomes" id="UP000313645">
    <property type="component" value="Unassembled WGS sequence"/>
</dbReference>
<keyword evidence="2" id="KW-0288">FMN</keyword>
<accession>A0ABY1ZFY1</accession>
<evidence type="ECO:0000259" key="4">
    <source>
        <dbReference type="Pfam" id="PF00881"/>
    </source>
</evidence>
<keyword evidence="6" id="KW-1185">Reference proteome</keyword>
<dbReference type="PANTHER" id="PTHR23026">
    <property type="entry name" value="NADPH NITROREDUCTASE"/>
    <property type="match status" value="1"/>
</dbReference>
<dbReference type="EMBL" id="SJDL01000035">
    <property type="protein sequence ID" value="TBW50343.1"/>
    <property type="molecule type" value="Genomic_DNA"/>
</dbReference>
<name>A0ABY1ZFY1_9GAMM</name>
<protein>
    <submittedName>
        <fullName evidence="5">5,6-dimethylbenzimidazole synthase</fullName>
        <ecNumber evidence="5">1.13.11.79</ecNumber>
    </submittedName>
</protein>
<keyword evidence="1" id="KW-0285">Flavoprotein</keyword>
<sequence length="237" mass="26746">MSADNAFNDAERQGLYRAIFERRDVRSQFLPDPVPAAVLGRLLEAAHHAPSVGFMQPWDFLVIESREVRRRVLDNFDQENERAAGNYTGERESTYRSLKLQGILDSPLNLCITCDRSRGGPTVLGRNSIVETDLFSTCLAVQNLWLAARAEGIGVGWVSILDQASLARVLELPESVYPLAYLCIGYVSEFLDQPELQAKGWRSRLPLEELVHHDHWSGELAPGHPLAEWLAERPRRK</sequence>
<dbReference type="GO" id="GO:0102919">
    <property type="term" value="F:5,6-dimethylbenzimidazole synthase activity"/>
    <property type="evidence" value="ECO:0007669"/>
    <property type="project" value="UniProtKB-EC"/>
</dbReference>
<reference evidence="5 6" key="1">
    <citation type="submission" date="2019-02" db="EMBL/GenBank/DDBJ databases">
        <title>Marinobacter halodurans sp. nov., a marine bacterium isolated from sea tidal flat.</title>
        <authorList>
            <person name="Yoo Y."/>
            <person name="Lee D.W."/>
            <person name="Kim B.S."/>
            <person name="Kim J.-J."/>
        </authorList>
    </citation>
    <scope>NUCLEOTIDE SEQUENCE [LARGE SCALE GENOMIC DNA]</scope>
    <source>
        <strain evidence="5 6">YJ-S3-2</strain>
    </source>
</reference>
<dbReference type="Gene3D" id="3.40.109.10">
    <property type="entry name" value="NADH Oxidase"/>
    <property type="match status" value="1"/>
</dbReference>
<dbReference type="InterPro" id="IPR012825">
    <property type="entry name" value="BluB"/>
</dbReference>
<dbReference type="InterPro" id="IPR050627">
    <property type="entry name" value="Nitroreductase/BluB"/>
</dbReference>
<dbReference type="InterPro" id="IPR029479">
    <property type="entry name" value="Nitroreductase"/>
</dbReference>
<evidence type="ECO:0000256" key="1">
    <source>
        <dbReference type="ARBA" id="ARBA00022630"/>
    </source>
</evidence>
<evidence type="ECO:0000313" key="5">
    <source>
        <dbReference type="EMBL" id="TBW50343.1"/>
    </source>
</evidence>
<comment type="caution">
    <text evidence="5">The sequence shown here is derived from an EMBL/GenBank/DDBJ whole genome shotgun (WGS) entry which is preliminary data.</text>
</comment>
<dbReference type="CDD" id="cd02145">
    <property type="entry name" value="BluB"/>
    <property type="match status" value="1"/>
</dbReference>
<dbReference type="InterPro" id="IPR000415">
    <property type="entry name" value="Nitroreductase-like"/>
</dbReference>
<evidence type="ECO:0000313" key="6">
    <source>
        <dbReference type="Proteomes" id="UP000313645"/>
    </source>
</evidence>
<feature type="domain" description="Nitroreductase" evidence="4">
    <location>
        <begin position="20"/>
        <end position="186"/>
    </location>
</feature>
<dbReference type="EC" id="1.13.11.79" evidence="5"/>
<organism evidence="5 6">
    <name type="scientific">Marinobacter halodurans</name>
    <dbReference type="NCBI Taxonomy" id="2528979"/>
    <lineage>
        <taxon>Bacteria</taxon>
        <taxon>Pseudomonadati</taxon>
        <taxon>Pseudomonadota</taxon>
        <taxon>Gammaproteobacteria</taxon>
        <taxon>Pseudomonadales</taxon>
        <taxon>Marinobacteraceae</taxon>
        <taxon>Marinobacter</taxon>
    </lineage>
</organism>
<dbReference type="RefSeq" id="WP_131483339.1">
    <property type="nucleotide sequence ID" value="NZ_SJDL01000035.1"/>
</dbReference>
<dbReference type="PANTHER" id="PTHR23026:SF90">
    <property type="entry name" value="IODOTYROSINE DEIODINASE 1"/>
    <property type="match status" value="1"/>
</dbReference>
<dbReference type="Pfam" id="PF00881">
    <property type="entry name" value="Nitroreductase"/>
    <property type="match status" value="1"/>
</dbReference>
<evidence type="ECO:0000256" key="3">
    <source>
        <dbReference type="ARBA" id="ARBA00023002"/>
    </source>
</evidence>
<gene>
    <name evidence="5" type="primary">bluB</name>
    <name evidence="5" type="ORF">EZI54_18345</name>
</gene>
<dbReference type="SUPFAM" id="SSF55469">
    <property type="entry name" value="FMN-dependent nitroreductase-like"/>
    <property type="match status" value="1"/>
</dbReference>
<keyword evidence="3 5" id="KW-0560">Oxidoreductase</keyword>
<evidence type="ECO:0000256" key="2">
    <source>
        <dbReference type="ARBA" id="ARBA00022643"/>
    </source>
</evidence>
<proteinExistence type="predicted"/>